<evidence type="ECO:0000313" key="2">
    <source>
        <dbReference type="EMBL" id="TDU72789.1"/>
    </source>
</evidence>
<sequence>MSAFIDTSVLVAAIVSGEAYHKECDALMDRESLGMYSHGLAEAFSTLTGGRKGFRMSPLFAAELIETDYMPFLSITTLTPSELLRLMREAESRGVRGGGIFDYMHLVAARKAKATRFYTLNESHFRAFYRAGDPQILHP</sequence>
<dbReference type="Gene3D" id="3.40.50.1010">
    <property type="entry name" value="5'-nuclease"/>
    <property type="match status" value="1"/>
</dbReference>
<dbReference type="EMBL" id="SOCA01000002">
    <property type="protein sequence ID" value="TDU72789.1"/>
    <property type="molecule type" value="Genomic_DNA"/>
</dbReference>
<dbReference type="OrthoDB" id="485455at2"/>
<comment type="caution">
    <text evidence="2">The sequence shown here is derived from an EMBL/GenBank/DDBJ whole genome shotgun (WGS) entry which is preliminary data.</text>
</comment>
<gene>
    <name evidence="2" type="ORF">EI77_01254</name>
</gene>
<protein>
    <submittedName>
        <fullName evidence="2">Putative nucleic acid-binding protein</fullName>
    </submittedName>
</protein>
<dbReference type="InterPro" id="IPR002716">
    <property type="entry name" value="PIN_dom"/>
</dbReference>
<accession>A0A4R7S4L0</accession>
<evidence type="ECO:0000259" key="1">
    <source>
        <dbReference type="Pfam" id="PF01850"/>
    </source>
</evidence>
<dbReference type="SUPFAM" id="SSF88723">
    <property type="entry name" value="PIN domain-like"/>
    <property type="match status" value="1"/>
</dbReference>
<dbReference type="Pfam" id="PF01850">
    <property type="entry name" value="PIN"/>
    <property type="match status" value="1"/>
</dbReference>
<proteinExistence type="predicted"/>
<organism evidence="2 3">
    <name type="scientific">Prosthecobacter fusiformis</name>
    <dbReference type="NCBI Taxonomy" id="48464"/>
    <lineage>
        <taxon>Bacteria</taxon>
        <taxon>Pseudomonadati</taxon>
        <taxon>Verrucomicrobiota</taxon>
        <taxon>Verrucomicrobiia</taxon>
        <taxon>Verrucomicrobiales</taxon>
        <taxon>Verrucomicrobiaceae</taxon>
        <taxon>Prosthecobacter</taxon>
    </lineage>
</organism>
<dbReference type="InterPro" id="IPR029060">
    <property type="entry name" value="PIN-like_dom_sf"/>
</dbReference>
<keyword evidence="3" id="KW-1185">Reference proteome</keyword>
<evidence type="ECO:0000313" key="3">
    <source>
        <dbReference type="Proteomes" id="UP000295662"/>
    </source>
</evidence>
<feature type="domain" description="PIN" evidence="1">
    <location>
        <begin position="4"/>
        <end position="126"/>
    </location>
</feature>
<dbReference type="Proteomes" id="UP000295662">
    <property type="component" value="Unassembled WGS sequence"/>
</dbReference>
<dbReference type="AlphaFoldDB" id="A0A4R7S4L0"/>
<reference evidence="2 3" key="1">
    <citation type="submission" date="2019-03" db="EMBL/GenBank/DDBJ databases">
        <title>Genomic Encyclopedia of Archaeal and Bacterial Type Strains, Phase II (KMG-II): from individual species to whole genera.</title>
        <authorList>
            <person name="Goeker M."/>
        </authorList>
    </citation>
    <scope>NUCLEOTIDE SEQUENCE [LARGE SCALE GENOMIC DNA]</scope>
    <source>
        <strain evidence="2 3">ATCC 25309</strain>
    </source>
</reference>
<dbReference type="RefSeq" id="WP_133793910.1">
    <property type="nucleotide sequence ID" value="NZ_SOCA01000002.1"/>
</dbReference>
<name>A0A4R7S4L0_9BACT</name>